<dbReference type="PROSITE" id="PS50297">
    <property type="entry name" value="ANK_REP_REGION"/>
    <property type="match status" value="1"/>
</dbReference>
<dbReference type="Proteomes" id="UP000275078">
    <property type="component" value="Unassembled WGS sequence"/>
</dbReference>
<dbReference type="AlphaFoldDB" id="A0A3N4HDK3"/>
<dbReference type="InterPro" id="IPR002110">
    <property type="entry name" value="Ankyrin_rpt"/>
</dbReference>
<proteinExistence type="predicted"/>
<dbReference type="Gene3D" id="1.25.40.20">
    <property type="entry name" value="Ankyrin repeat-containing domain"/>
    <property type="match status" value="1"/>
</dbReference>
<evidence type="ECO:0000313" key="2">
    <source>
        <dbReference type="EMBL" id="RPA72355.1"/>
    </source>
</evidence>
<dbReference type="PROSITE" id="PS50088">
    <property type="entry name" value="ANK_REPEAT"/>
    <property type="match status" value="1"/>
</dbReference>
<name>A0A3N4HDK3_ASCIM</name>
<dbReference type="SMART" id="SM00248">
    <property type="entry name" value="ANK"/>
    <property type="match status" value="3"/>
</dbReference>
<evidence type="ECO:0000256" key="1">
    <source>
        <dbReference type="PROSITE-ProRule" id="PRU00023"/>
    </source>
</evidence>
<evidence type="ECO:0000313" key="3">
    <source>
        <dbReference type="Proteomes" id="UP000275078"/>
    </source>
</evidence>
<dbReference type="InterPro" id="IPR036770">
    <property type="entry name" value="Ankyrin_rpt-contain_sf"/>
</dbReference>
<accession>A0A3N4HDK3</accession>
<dbReference type="Pfam" id="PF00023">
    <property type="entry name" value="Ank"/>
    <property type="match status" value="1"/>
</dbReference>
<gene>
    <name evidence="2" type="ORF">BJ508DRAFT_75723</name>
</gene>
<protein>
    <submittedName>
        <fullName evidence="2">Uncharacterized protein</fullName>
    </submittedName>
</protein>
<keyword evidence="3" id="KW-1185">Reference proteome</keyword>
<dbReference type="EMBL" id="ML119865">
    <property type="protein sequence ID" value="RPA72355.1"/>
    <property type="molecule type" value="Genomic_DNA"/>
</dbReference>
<feature type="repeat" description="ANK" evidence="1">
    <location>
        <begin position="314"/>
        <end position="346"/>
    </location>
</feature>
<dbReference type="SUPFAM" id="SSF48403">
    <property type="entry name" value="Ankyrin repeat"/>
    <property type="match status" value="1"/>
</dbReference>
<reference evidence="2 3" key="1">
    <citation type="journal article" date="2018" name="Nat. Ecol. Evol.">
        <title>Pezizomycetes genomes reveal the molecular basis of ectomycorrhizal truffle lifestyle.</title>
        <authorList>
            <person name="Murat C."/>
            <person name="Payen T."/>
            <person name="Noel B."/>
            <person name="Kuo A."/>
            <person name="Morin E."/>
            <person name="Chen J."/>
            <person name="Kohler A."/>
            <person name="Krizsan K."/>
            <person name="Balestrini R."/>
            <person name="Da Silva C."/>
            <person name="Montanini B."/>
            <person name="Hainaut M."/>
            <person name="Levati E."/>
            <person name="Barry K.W."/>
            <person name="Belfiori B."/>
            <person name="Cichocki N."/>
            <person name="Clum A."/>
            <person name="Dockter R.B."/>
            <person name="Fauchery L."/>
            <person name="Guy J."/>
            <person name="Iotti M."/>
            <person name="Le Tacon F."/>
            <person name="Lindquist E.A."/>
            <person name="Lipzen A."/>
            <person name="Malagnac F."/>
            <person name="Mello A."/>
            <person name="Molinier V."/>
            <person name="Miyauchi S."/>
            <person name="Poulain J."/>
            <person name="Riccioni C."/>
            <person name="Rubini A."/>
            <person name="Sitrit Y."/>
            <person name="Splivallo R."/>
            <person name="Traeger S."/>
            <person name="Wang M."/>
            <person name="Zifcakova L."/>
            <person name="Wipf D."/>
            <person name="Zambonelli A."/>
            <person name="Paolocci F."/>
            <person name="Nowrousian M."/>
            <person name="Ottonello S."/>
            <person name="Baldrian P."/>
            <person name="Spatafora J.W."/>
            <person name="Henrissat B."/>
            <person name="Nagy L.G."/>
            <person name="Aury J.M."/>
            <person name="Wincker P."/>
            <person name="Grigoriev I.V."/>
            <person name="Bonfante P."/>
            <person name="Martin F.M."/>
        </authorList>
    </citation>
    <scope>NUCLEOTIDE SEQUENCE [LARGE SCALE GENOMIC DNA]</scope>
    <source>
        <strain evidence="2 3">RN42</strain>
    </source>
</reference>
<dbReference type="OrthoDB" id="71307at2759"/>
<keyword evidence="1" id="KW-0040">ANK repeat</keyword>
<sequence length="445" mass="50255">MLLETNDRLISGLPHLISPGTLKHGKHYRPPTSTQALHMDSKGQEAGRCVVEAGSKCTGHVLSWLISHIQEFFQALNLLQKEAVRELLLLYSLQGRQKALDTLVSLMGHWHSDSTFEVFKTCGRQRRSHFALDFKVLESIKKGWESYPRAYFEDLMGFNCLHYAFSSGMTGEHFVRRSGLKSFISSDGRKAMQSKDISGRTPLHVLADSPTGHRFLADRFFWHGMFHCSGGVHKLKSASVGRRLYGDCCWDRANLSVALAAVFDLYGYAPIHIAVKKGDIHFIKAIEVGLVRKARKPPPGTAEPVDVWNAPDIRRYTPLHLAVIYSQQEMVGHLLDLGGDPSLRDGMEQSAFDRACSVNYDRMIDLGPKLRRAMIASSFRAGDWEGTYWWGFKKGYTDCIIVRSEATLESDGQAMISSSWDSMCKLFFEIVGTGDQRGIWPRYWR</sequence>
<organism evidence="2 3">
    <name type="scientific">Ascobolus immersus RN42</name>
    <dbReference type="NCBI Taxonomy" id="1160509"/>
    <lineage>
        <taxon>Eukaryota</taxon>
        <taxon>Fungi</taxon>
        <taxon>Dikarya</taxon>
        <taxon>Ascomycota</taxon>
        <taxon>Pezizomycotina</taxon>
        <taxon>Pezizomycetes</taxon>
        <taxon>Pezizales</taxon>
        <taxon>Ascobolaceae</taxon>
        <taxon>Ascobolus</taxon>
    </lineage>
</organism>